<sequence length="90" mass="9888">MALQEQDVRDLEALFGAASTAMELASEVRRRFPGLSLTRCDPSDIGVEEAFRSFPKFDLHLVDGRDHCWQLTGDPACATGIVLVANKVPK</sequence>
<dbReference type="Proteomes" id="UP000233293">
    <property type="component" value="Unassembled WGS sequence"/>
</dbReference>
<name>A0A2N3PVY0_9PROT</name>
<dbReference type="RefSeq" id="WP_101250600.1">
    <property type="nucleotide sequence ID" value="NZ_PIUM01000010.1"/>
</dbReference>
<dbReference type="AlphaFoldDB" id="A0A2N3PVY0"/>
<keyword evidence="2" id="KW-1185">Reference proteome</keyword>
<proteinExistence type="predicted"/>
<evidence type="ECO:0000313" key="1">
    <source>
        <dbReference type="EMBL" id="PKU24564.1"/>
    </source>
</evidence>
<dbReference type="EMBL" id="PIUM01000010">
    <property type="protein sequence ID" value="PKU24564.1"/>
    <property type="molecule type" value="Genomic_DNA"/>
</dbReference>
<gene>
    <name evidence="1" type="ORF">CWS72_10720</name>
</gene>
<comment type="caution">
    <text evidence="1">The sequence shown here is derived from an EMBL/GenBank/DDBJ whole genome shotgun (WGS) entry which is preliminary data.</text>
</comment>
<protein>
    <submittedName>
        <fullName evidence="1">Uncharacterized protein</fullName>
    </submittedName>
</protein>
<organism evidence="1 2">
    <name type="scientific">Telmatospirillum siberiense</name>
    <dbReference type="NCBI Taxonomy" id="382514"/>
    <lineage>
        <taxon>Bacteria</taxon>
        <taxon>Pseudomonadati</taxon>
        <taxon>Pseudomonadota</taxon>
        <taxon>Alphaproteobacteria</taxon>
        <taxon>Rhodospirillales</taxon>
        <taxon>Rhodospirillaceae</taxon>
        <taxon>Telmatospirillum</taxon>
    </lineage>
</organism>
<reference evidence="2" key="1">
    <citation type="submission" date="2017-12" db="EMBL/GenBank/DDBJ databases">
        <title>Draft genome sequence of Telmatospirillum siberiense 26-4b1T, an acidotolerant peatland alphaproteobacterium potentially involved in sulfur cycling.</title>
        <authorList>
            <person name="Hausmann B."/>
            <person name="Pjevac P."/>
            <person name="Schreck K."/>
            <person name="Herbold C.W."/>
            <person name="Daims H."/>
            <person name="Wagner M."/>
            <person name="Pester M."/>
            <person name="Loy A."/>
        </authorList>
    </citation>
    <scope>NUCLEOTIDE SEQUENCE [LARGE SCALE GENOMIC DNA]</scope>
    <source>
        <strain evidence="2">26-4b1</strain>
    </source>
</reference>
<evidence type="ECO:0000313" key="2">
    <source>
        <dbReference type="Proteomes" id="UP000233293"/>
    </source>
</evidence>
<accession>A0A2N3PVY0</accession>
<dbReference type="OrthoDB" id="7960540at2"/>